<evidence type="ECO:0000256" key="1">
    <source>
        <dbReference type="SAM" id="Phobius"/>
    </source>
</evidence>
<dbReference type="Proteomes" id="UP001142372">
    <property type="component" value="Unassembled WGS sequence"/>
</dbReference>
<reference evidence="2" key="2">
    <citation type="submission" date="2023-01" db="EMBL/GenBank/DDBJ databases">
        <authorList>
            <person name="Sun Q."/>
            <person name="Evtushenko L."/>
        </authorList>
    </citation>
    <scope>NUCLEOTIDE SEQUENCE</scope>
    <source>
        <strain evidence="2">VKM Ac-1401</strain>
    </source>
</reference>
<name>A0A9W6H6K6_9MICO</name>
<comment type="caution">
    <text evidence="2">The sequence shown here is derived from an EMBL/GenBank/DDBJ whole genome shotgun (WGS) entry which is preliminary data.</text>
</comment>
<dbReference type="EMBL" id="BSEN01000001">
    <property type="protein sequence ID" value="GLJ74587.1"/>
    <property type="molecule type" value="Genomic_DNA"/>
</dbReference>
<keyword evidence="1" id="KW-0812">Transmembrane</keyword>
<dbReference type="RefSeq" id="WP_271175291.1">
    <property type="nucleotide sequence ID" value="NZ_BAAAJO010000001.1"/>
</dbReference>
<organism evidence="2 3">
    <name type="scientific">Leifsonia poae</name>
    <dbReference type="NCBI Taxonomy" id="110933"/>
    <lineage>
        <taxon>Bacteria</taxon>
        <taxon>Bacillati</taxon>
        <taxon>Actinomycetota</taxon>
        <taxon>Actinomycetes</taxon>
        <taxon>Micrococcales</taxon>
        <taxon>Microbacteriaceae</taxon>
        <taxon>Leifsonia</taxon>
    </lineage>
</organism>
<evidence type="ECO:0000313" key="3">
    <source>
        <dbReference type="Proteomes" id="UP001142372"/>
    </source>
</evidence>
<accession>A0A9W6H6K6</accession>
<keyword evidence="3" id="KW-1185">Reference proteome</keyword>
<proteinExistence type="predicted"/>
<gene>
    <name evidence="2" type="ORF">GCM10017584_01600</name>
</gene>
<keyword evidence="1" id="KW-0472">Membrane</keyword>
<evidence type="ECO:0000313" key="2">
    <source>
        <dbReference type="EMBL" id="GLJ74587.1"/>
    </source>
</evidence>
<dbReference type="AlphaFoldDB" id="A0A9W6H6K6"/>
<keyword evidence="1" id="KW-1133">Transmembrane helix</keyword>
<feature type="transmembrane region" description="Helical" evidence="1">
    <location>
        <begin position="26"/>
        <end position="51"/>
    </location>
</feature>
<reference evidence="2" key="1">
    <citation type="journal article" date="2014" name="Int. J. Syst. Evol. Microbiol.">
        <title>Complete genome sequence of Corynebacterium casei LMG S-19264T (=DSM 44701T), isolated from a smear-ripened cheese.</title>
        <authorList>
            <consortium name="US DOE Joint Genome Institute (JGI-PGF)"/>
            <person name="Walter F."/>
            <person name="Albersmeier A."/>
            <person name="Kalinowski J."/>
            <person name="Ruckert C."/>
        </authorList>
    </citation>
    <scope>NUCLEOTIDE SEQUENCE</scope>
    <source>
        <strain evidence="2">VKM Ac-1401</strain>
    </source>
</reference>
<sequence length="122" mass="12957">MTFDDHPELAGYEPVERPLRGRRMIIATRVVVVLGLIALVAPGVLITISFASATASNTCAVYVHHYAPDALDSSARFELFAPAGPGWQCYALNTEGDATFVAPLGLIPSTPRPFPAENSATS</sequence>
<protein>
    <submittedName>
        <fullName evidence="2">Uncharacterized protein</fullName>
    </submittedName>
</protein>